<comment type="caution">
    <text evidence="3">The sequence shown here is derived from an EMBL/GenBank/DDBJ whole genome shotgun (WGS) entry which is preliminary data.</text>
</comment>
<keyword evidence="2" id="KW-0472">Membrane</keyword>
<evidence type="ECO:0000256" key="2">
    <source>
        <dbReference type="SAM" id="Phobius"/>
    </source>
</evidence>
<dbReference type="RefSeq" id="WP_100366450.1">
    <property type="nucleotide sequence ID" value="NZ_PGTY01000001.1"/>
</dbReference>
<gene>
    <name evidence="3" type="ORF">BC777_0362</name>
</gene>
<dbReference type="OrthoDB" id="9942691at2"/>
<sequence>MENLPDFDTILTALTDWTARILSIELPIPDAALVLAFVLMAYALRLNTRAIKEDVRADIEEIYQAELLLANRRTQQAKGDLRKAQMEIERERQKRRREAVRNDSTRRVHGPRLVEAAQNFQQV</sequence>
<keyword evidence="2" id="KW-1133">Transmembrane helix</keyword>
<keyword evidence="2" id="KW-0812">Transmembrane</keyword>
<evidence type="ECO:0000256" key="1">
    <source>
        <dbReference type="SAM" id="MobiDB-lite"/>
    </source>
</evidence>
<name>A0A2M8WKS9_9RHOB</name>
<dbReference type="Proteomes" id="UP000228531">
    <property type="component" value="Unassembled WGS sequence"/>
</dbReference>
<evidence type="ECO:0000313" key="3">
    <source>
        <dbReference type="EMBL" id="PJI91533.1"/>
    </source>
</evidence>
<protein>
    <submittedName>
        <fullName evidence="3">Uncharacterized protein</fullName>
    </submittedName>
</protein>
<feature type="transmembrane region" description="Helical" evidence="2">
    <location>
        <begin position="26"/>
        <end position="44"/>
    </location>
</feature>
<reference evidence="3 4" key="1">
    <citation type="submission" date="2017-11" db="EMBL/GenBank/DDBJ databases">
        <title>Genomic Encyclopedia of Archaeal and Bacterial Type Strains, Phase II (KMG-II): From Individual Species to Whole Genera.</title>
        <authorList>
            <person name="Goeker M."/>
        </authorList>
    </citation>
    <scope>NUCLEOTIDE SEQUENCE [LARGE SCALE GENOMIC DNA]</scope>
    <source>
        <strain evidence="3 4">DSM 29128</strain>
    </source>
</reference>
<organism evidence="3 4">
    <name type="scientific">Yoonia maricola</name>
    <dbReference type="NCBI Taxonomy" id="420999"/>
    <lineage>
        <taxon>Bacteria</taxon>
        <taxon>Pseudomonadati</taxon>
        <taxon>Pseudomonadota</taxon>
        <taxon>Alphaproteobacteria</taxon>
        <taxon>Rhodobacterales</taxon>
        <taxon>Paracoccaceae</taxon>
        <taxon>Yoonia</taxon>
    </lineage>
</organism>
<dbReference type="AlphaFoldDB" id="A0A2M8WKS9"/>
<proteinExistence type="predicted"/>
<keyword evidence="4" id="KW-1185">Reference proteome</keyword>
<evidence type="ECO:0000313" key="4">
    <source>
        <dbReference type="Proteomes" id="UP000228531"/>
    </source>
</evidence>
<accession>A0A2M8WKS9</accession>
<dbReference type="EMBL" id="PGTY01000001">
    <property type="protein sequence ID" value="PJI91533.1"/>
    <property type="molecule type" value="Genomic_DNA"/>
</dbReference>
<feature type="region of interest" description="Disordered" evidence="1">
    <location>
        <begin position="90"/>
        <end position="111"/>
    </location>
</feature>